<accession>A0A0Q0BCJ6</accession>
<protein>
    <submittedName>
        <fullName evidence="2">Uncharacterized protein</fullName>
    </submittedName>
</protein>
<keyword evidence="1" id="KW-0472">Membrane</keyword>
<dbReference type="AlphaFoldDB" id="A0A0Q0BCJ6"/>
<dbReference type="PATRIC" id="fig|264459.3.peg.5942"/>
<comment type="caution">
    <text evidence="2">The sequence shown here is derived from an EMBL/GenBank/DDBJ whole genome shotgun (WGS) entry which is preliminary data.</text>
</comment>
<evidence type="ECO:0000256" key="1">
    <source>
        <dbReference type="SAM" id="Phobius"/>
    </source>
</evidence>
<feature type="transmembrane region" description="Helical" evidence="1">
    <location>
        <begin position="81"/>
        <end position="100"/>
    </location>
</feature>
<name>A0A0Q0BCJ6_PSESX</name>
<keyword evidence="1" id="KW-0812">Transmembrane</keyword>
<organism evidence="2 3">
    <name type="scientific">Pseudomonas syringae pv. spinaceae</name>
    <dbReference type="NCBI Taxonomy" id="264459"/>
    <lineage>
        <taxon>Bacteria</taxon>
        <taxon>Pseudomonadati</taxon>
        <taxon>Pseudomonadota</taxon>
        <taxon>Gammaproteobacteria</taxon>
        <taxon>Pseudomonadales</taxon>
        <taxon>Pseudomonadaceae</taxon>
        <taxon>Pseudomonas</taxon>
        <taxon>Pseudomonas syringae</taxon>
    </lineage>
</organism>
<keyword evidence="1" id="KW-1133">Transmembrane helix</keyword>
<evidence type="ECO:0000313" key="3">
    <source>
        <dbReference type="Proteomes" id="UP000050384"/>
    </source>
</evidence>
<sequence length="104" mass="11718">MVYAGWAVVLFFAIGWAFGLIVNPQFRLKTTVVTVMHWWIAIGAALVFGIKVWHLFWVMPLILVASMIIGTAMLARQPPRVMSMFIATAVISWPAIWMALKLSK</sequence>
<proteinExistence type="predicted"/>
<evidence type="ECO:0000313" key="2">
    <source>
        <dbReference type="EMBL" id="KPY89754.1"/>
    </source>
</evidence>
<dbReference type="Proteomes" id="UP000050384">
    <property type="component" value="Unassembled WGS sequence"/>
</dbReference>
<dbReference type="EMBL" id="LJRI01000797">
    <property type="protein sequence ID" value="KPY89754.1"/>
    <property type="molecule type" value="Genomic_DNA"/>
</dbReference>
<feature type="transmembrane region" description="Helical" evidence="1">
    <location>
        <begin position="6"/>
        <end position="23"/>
    </location>
</feature>
<dbReference type="RefSeq" id="WP_057427338.1">
    <property type="nucleotide sequence ID" value="NZ_LJRI01000797.1"/>
</dbReference>
<reference evidence="2 3" key="1">
    <citation type="submission" date="2015-09" db="EMBL/GenBank/DDBJ databases">
        <title>Genome announcement of multiple Pseudomonas syringae strains.</title>
        <authorList>
            <person name="Thakur S."/>
            <person name="Wang P.W."/>
            <person name="Gong Y."/>
            <person name="Weir B.S."/>
            <person name="Guttman D.S."/>
        </authorList>
    </citation>
    <scope>NUCLEOTIDE SEQUENCE [LARGE SCALE GENOMIC DNA]</scope>
    <source>
        <strain evidence="2 3">ICMP16929</strain>
    </source>
</reference>
<gene>
    <name evidence="2" type="ORF">ALO94_03769</name>
</gene>
<feature type="transmembrane region" description="Helical" evidence="1">
    <location>
        <begin position="30"/>
        <end position="50"/>
    </location>
</feature>
<feature type="transmembrane region" description="Helical" evidence="1">
    <location>
        <begin position="56"/>
        <end position="74"/>
    </location>
</feature>